<dbReference type="AlphaFoldDB" id="A0A1F5ISX0"/>
<proteinExistence type="predicted"/>
<accession>A0A1F5ISX0</accession>
<gene>
    <name evidence="1" type="ORF">A2871_01290</name>
</gene>
<dbReference type="SUPFAM" id="SSF53955">
    <property type="entry name" value="Lysozyme-like"/>
    <property type="match status" value="1"/>
</dbReference>
<protein>
    <recommendedName>
        <fullName evidence="3">Mannosyl-glycoprotein endo-beta-N-acetylglucosamidase-like domain-containing protein</fullName>
    </recommendedName>
</protein>
<evidence type="ECO:0000313" key="2">
    <source>
        <dbReference type="Proteomes" id="UP000176336"/>
    </source>
</evidence>
<sequence>MKTKAFLFLLLILPLLFLNRKVNAERTVVNEKPPLAEIEGKKLDNKAIILASYLAKFNSPLQYHAQDFIDAAETYKLDWKMVPAIAGVESTFGKRIPGGYNAWGWGVYGTQAIYFNSWKDGIFTIAKGLREDYFSRGLTEPYSINKRYAASPFWGGKVSFFMQDLENFANQFEVAEQKTAIVSFAPNIAAVSGKLALK</sequence>
<evidence type="ECO:0008006" key="3">
    <source>
        <dbReference type="Google" id="ProtNLM"/>
    </source>
</evidence>
<dbReference type="InterPro" id="IPR023346">
    <property type="entry name" value="Lysozyme-like_dom_sf"/>
</dbReference>
<name>A0A1F5ISX0_9BACT</name>
<organism evidence="1 2">
    <name type="scientific">Candidatus Daviesbacteria bacterium RIFCSPHIGHO2_01_FULL_41_23</name>
    <dbReference type="NCBI Taxonomy" id="1797764"/>
    <lineage>
        <taxon>Bacteria</taxon>
        <taxon>Candidatus Daviesiibacteriota</taxon>
    </lineage>
</organism>
<dbReference type="EMBL" id="MFCR01000003">
    <property type="protein sequence ID" value="OGE19468.1"/>
    <property type="molecule type" value="Genomic_DNA"/>
</dbReference>
<comment type="caution">
    <text evidence="1">The sequence shown here is derived from an EMBL/GenBank/DDBJ whole genome shotgun (WGS) entry which is preliminary data.</text>
</comment>
<dbReference type="Proteomes" id="UP000176336">
    <property type="component" value="Unassembled WGS sequence"/>
</dbReference>
<reference evidence="1 2" key="1">
    <citation type="journal article" date="2016" name="Nat. Commun.">
        <title>Thousands of microbial genomes shed light on interconnected biogeochemical processes in an aquifer system.</title>
        <authorList>
            <person name="Anantharaman K."/>
            <person name="Brown C.T."/>
            <person name="Hug L.A."/>
            <person name="Sharon I."/>
            <person name="Castelle C.J."/>
            <person name="Probst A.J."/>
            <person name="Thomas B.C."/>
            <person name="Singh A."/>
            <person name="Wilkins M.J."/>
            <person name="Karaoz U."/>
            <person name="Brodie E.L."/>
            <person name="Williams K.H."/>
            <person name="Hubbard S.S."/>
            <person name="Banfield J.F."/>
        </authorList>
    </citation>
    <scope>NUCLEOTIDE SEQUENCE [LARGE SCALE GENOMIC DNA]</scope>
</reference>
<evidence type="ECO:0000313" key="1">
    <source>
        <dbReference type="EMBL" id="OGE19468.1"/>
    </source>
</evidence>